<accession>A0ABS1NST9</accession>
<protein>
    <recommendedName>
        <fullName evidence="4">Secreted protein</fullName>
    </recommendedName>
</protein>
<keyword evidence="3" id="KW-1185">Reference proteome</keyword>
<organism evidence="2 3">
    <name type="scientific">Streptomyces musisoli</name>
    <dbReference type="NCBI Taxonomy" id="2802280"/>
    <lineage>
        <taxon>Bacteria</taxon>
        <taxon>Bacillati</taxon>
        <taxon>Actinomycetota</taxon>
        <taxon>Actinomycetes</taxon>
        <taxon>Kitasatosporales</taxon>
        <taxon>Streptomycetaceae</taxon>
        <taxon>Streptomyces</taxon>
    </lineage>
</organism>
<proteinExistence type="predicted"/>
<name>A0ABS1NST9_9ACTN</name>
<dbReference type="EMBL" id="JAERRH010000001">
    <property type="protein sequence ID" value="MBL1103163.1"/>
    <property type="molecule type" value="Genomic_DNA"/>
</dbReference>
<evidence type="ECO:0000313" key="3">
    <source>
        <dbReference type="Proteomes" id="UP000621386"/>
    </source>
</evidence>
<gene>
    <name evidence="2" type="ORF">JK361_00825</name>
</gene>
<evidence type="ECO:0000313" key="2">
    <source>
        <dbReference type="EMBL" id="MBL1103163.1"/>
    </source>
</evidence>
<evidence type="ECO:0000256" key="1">
    <source>
        <dbReference type="SAM" id="MobiDB-lite"/>
    </source>
</evidence>
<sequence>MRRTASRAAGVAAHSDGHAADQGGTGADATAPGPAAATAPPAAQQAPYRQDELRTEFPFQLPRGYVDEAGTVHRDGVMRLSTARDELVPLRDVRVQENPAFLSVVLLGRVITRLGTLAMVHDGVVENMFASDLAFLQDFYRQINAEGHTRAAVDCPHCSESFEVELGGSRLGES</sequence>
<evidence type="ECO:0008006" key="4">
    <source>
        <dbReference type="Google" id="ProtNLM"/>
    </source>
</evidence>
<dbReference type="RefSeq" id="WP_201813632.1">
    <property type="nucleotide sequence ID" value="NZ_JAERRH010000001.1"/>
</dbReference>
<feature type="compositionally biased region" description="Low complexity" evidence="1">
    <location>
        <begin position="27"/>
        <end position="47"/>
    </location>
</feature>
<comment type="caution">
    <text evidence="2">The sequence shown here is derived from an EMBL/GenBank/DDBJ whole genome shotgun (WGS) entry which is preliminary data.</text>
</comment>
<dbReference type="Proteomes" id="UP000621386">
    <property type="component" value="Unassembled WGS sequence"/>
</dbReference>
<reference evidence="2 3" key="1">
    <citation type="submission" date="2021-01" db="EMBL/GenBank/DDBJ databases">
        <title>WGS of actinomycetes isolated from Thailand.</title>
        <authorList>
            <person name="Thawai C."/>
        </authorList>
    </citation>
    <scope>NUCLEOTIDE SEQUENCE [LARGE SCALE GENOMIC DNA]</scope>
    <source>
        <strain evidence="2 3">CH5-8</strain>
    </source>
</reference>
<feature type="region of interest" description="Disordered" evidence="1">
    <location>
        <begin position="1"/>
        <end position="49"/>
    </location>
</feature>